<evidence type="ECO:0000313" key="3">
    <source>
        <dbReference type="Proteomes" id="UP000176996"/>
    </source>
</evidence>
<dbReference type="InterPro" id="IPR041657">
    <property type="entry name" value="HTH_17"/>
</dbReference>
<dbReference type="AlphaFoldDB" id="A0A1F6BSF2"/>
<protein>
    <recommendedName>
        <fullName evidence="1">Helix-turn-helix domain-containing protein</fullName>
    </recommendedName>
</protein>
<dbReference type="EMBL" id="MFKK01000037">
    <property type="protein sequence ID" value="OGG39682.1"/>
    <property type="molecule type" value="Genomic_DNA"/>
</dbReference>
<name>A0A1F6BSF2_9BACT</name>
<proteinExistence type="predicted"/>
<dbReference type="Gene3D" id="1.10.1660.10">
    <property type="match status" value="1"/>
</dbReference>
<dbReference type="STRING" id="1798471.A3A21_00055"/>
<accession>A0A1F6BSF2</accession>
<comment type="caution">
    <text evidence="2">The sequence shown here is derived from an EMBL/GenBank/DDBJ whole genome shotgun (WGS) entry which is preliminary data.</text>
</comment>
<evidence type="ECO:0000313" key="2">
    <source>
        <dbReference type="EMBL" id="OGG39682.1"/>
    </source>
</evidence>
<organism evidence="2 3">
    <name type="scientific">Candidatus Jorgensenbacteria bacterium RIFCSPLOWO2_01_FULL_45_25b</name>
    <dbReference type="NCBI Taxonomy" id="1798471"/>
    <lineage>
        <taxon>Bacteria</taxon>
        <taxon>Candidatus Joergenseniibacteriota</taxon>
    </lineage>
</organism>
<sequence>MIKTYTLQDLEKILGVKERTLFRYIQKGWLKGSKRGKWRFTDQDIRDFLKHGRDDSLKAK</sequence>
<dbReference type="SUPFAM" id="SSF46955">
    <property type="entry name" value="Putative DNA-binding domain"/>
    <property type="match status" value="1"/>
</dbReference>
<feature type="domain" description="Helix-turn-helix" evidence="1">
    <location>
        <begin position="5"/>
        <end position="51"/>
    </location>
</feature>
<gene>
    <name evidence="2" type="ORF">A3A21_00055</name>
</gene>
<evidence type="ECO:0000259" key="1">
    <source>
        <dbReference type="Pfam" id="PF12728"/>
    </source>
</evidence>
<dbReference type="Proteomes" id="UP000176996">
    <property type="component" value="Unassembled WGS sequence"/>
</dbReference>
<dbReference type="InterPro" id="IPR009061">
    <property type="entry name" value="DNA-bd_dom_put_sf"/>
</dbReference>
<reference evidence="2 3" key="1">
    <citation type="journal article" date="2016" name="Nat. Commun.">
        <title>Thousands of microbial genomes shed light on interconnected biogeochemical processes in an aquifer system.</title>
        <authorList>
            <person name="Anantharaman K."/>
            <person name="Brown C.T."/>
            <person name="Hug L.A."/>
            <person name="Sharon I."/>
            <person name="Castelle C.J."/>
            <person name="Probst A.J."/>
            <person name="Thomas B.C."/>
            <person name="Singh A."/>
            <person name="Wilkins M.J."/>
            <person name="Karaoz U."/>
            <person name="Brodie E.L."/>
            <person name="Williams K.H."/>
            <person name="Hubbard S.S."/>
            <person name="Banfield J.F."/>
        </authorList>
    </citation>
    <scope>NUCLEOTIDE SEQUENCE [LARGE SCALE GENOMIC DNA]</scope>
</reference>
<dbReference type="Pfam" id="PF12728">
    <property type="entry name" value="HTH_17"/>
    <property type="match status" value="1"/>
</dbReference>